<evidence type="ECO:0000313" key="10">
    <source>
        <dbReference type="EMBL" id="GAA1662193.1"/>
    </source>
</evidence>
<dbReference type="Proteomes" id="UP001501319">
    <property type="component" value="Unassembled WGS sequence"/>
</dbReference>
<evidence type="ECO:0000256" key="2">
    <source>
        <dbReference type="ARBA" id="ARBA00022692"/>
    </source>
</evidence>
<keyword evidence="4" id="KW-0547">Nucleotide-binding</keyword>
<sequence>MSTEADLRDWRYGQIQAERLCAGLLSVSGYADIDPQSTLGGPDGKKDILARRDGRLIVAAVYFPSTIPPFSEVRAKFVSDRAGVRANGADGFAFFVNQHLPVGRRAELQRLGSPEDQVFHLERIRNLLDSPIGYGLRLEYLRRPMSEEEQVAFFSSVNQDQMQRLLRSVRETGQHWDGLGSSAISQLNPSALQLLHHAMVNDSRQSTIGGQLRGLQTTIRGQDGSPRFRPPPPEELPGRLTDFLAWWRGAYQTARGADRETVLRLLAEFHYGLVEIAPFLDGNGTLARLVVDQAARELLGAGIAPDLVMDRAAYYAALHSADNGNLDGLVGLIRAAFEPNPG</sequence>
<evidence type="ECO:0000256" key="4">
    <source>
        <dbReference type="ARBA" id="ARBA00022741"/>
    </source>
</evidence>
<comment type="subcellular location">
    <subcellularLocation>
        <location evidence="1">Membrane</location>
        <topology evidence="1">Single-pass membrane protein</topology>
    </subcellularLocation>
</comment>
<dbReference type="PROSITE" id="PS51459">
    <property type="entry name" value="FIDO"/>
    <property type="match status" value="1"/>
</dbReference>
<keyword evidence="5" id="KW-0802">TPR repeat</keyword>
<dbReference type="Pfam" id="PF02661">
    <property type="entry name" value="Fic"/>
    <property type="match status" value="1"/>
</dbReference>
<evidence type="ECO:0000256" key="3">
    <source>
        <dbReference type="ARBA" id="ARBA00022737"/>
    </source>
</evidence>
<dbReference type="SUPFAM" id="SSF140931">
    <property type="entry name" value="Fic-like"/>
    <property type="match status" value="1"/>
</dbReference>
<evidence type="ECO:0000259" key="9">
    <source>
        <dbReference type="PROSITE" id="PS51459"/>
    </source>
</evidence>
<proteinExistence type="predicted"/>
<comment type="caution">
    <text evidence="10">The sequence shown here is derived from an EMBL/GenBank/DDBJ whole genome shotgun (WGS) entry which is preliminary data.</text>
</comment>
<accession>A0ABN2FYN5</accession>
<organism evidence="10 11">
    <name type="scientific">Kribbella alba</name>
    <dbReference type="NCBI Taxonomy" id="190197"/>
    <lineage>
        <taxon>Bacteria</taxon>
        <taxon>Bacillati</taxon>
        <taxon>Actinomycetota</taxon>
        <taxon>Actinomycetes</taxon>
        <taxon>Propionibacteriales</taxon>
        <taxon>Kribbellaceae</taxon>
        <taxon>Kribbella</taxon>
    </lineage>
</organism>
<dbReference type="PANTHER" id="PTHR13504">
    <property type="entry name" value="FIDO DOMAIN-CONTAINING PROTEIN DDB_G0283145"/>
    <property type="match status" value="1"/>
</dbReference>
<dbReference type="InterPro" id="IPR003812">
    <property type="entry name" value="Fido"/>
</dbReference>
<dbReference type="RefSeq" id="WP_344116817.1">
    <property type="nucleotide sequence ID" value="NZ_BAAANE010000017.1"/>
</dbReference>
<keyword evidence="2" id="KW-0812">Transmembrane</keyword>
<gene>
    <name evidence="10" type="ORF">GCM10009744_64960</name>
</gene>
<protein>
    <recommendedName>
        <fullName evidence="9">Fido domain-containing protein</fullName>
    </recommendedName>
</protein>
<evidence type="ECO:0000256" key="8">
    <source>
        <dbReference type="ARBA" id="ARBA00023136"/>
    </source>
</evidence>
<name>A0ABN2FYN5_9ACTN</name>
<evidence type="ECO:0000313" key="11">
    <source>
        <dbReference type="Proteomes" id="UP001501319"/>
    </source>
</evidence>
<keyword evidence="8" id="KW-0472">Membrane</keyword>
<dbReference type="PANTHER" id="PTHR13504:SF34">
    <property type="entry name" value="PROTEIN ADENYLYLTRANSFERASE FICD"/>
    <property type="match status" value="1"/>
</dbReference>
<evidence type="ECO:0000256" key="6">
    <source>
        <dbReference type="ARBA" id="ARBA00022840"/>
    </source>
</evidence>
<evidence type="ECO:0000256" key="5">
    <source>
        <dbReference type="ARBA" id="ARBA00022803"/>
    </source>
</evidence>
<feature type="domain" description="Fido" evidence="9">
    <location>
        <begin position="187"/>
        <end position="335"/>
    </location>
</feature>
<dbReference type="EMBL" id="BAAANE010000017">
    <property type="protein sequence ID" value="GAA1662193.1"/>
    <property type="molecule type" value="Genomic_DNA"/>
</dbReference>
<evidence type="ECO:0000256" key="1">
    <source>
        <dbReference type="ARBA" id="ARBA00004167"/>
    </source>
</evidence>
<keyword evidence="7" id="KW-1133">Transmembrane helix</keyword>
<reference evidence="10 11" key="1">
    <citation type="journal article" date="2019" name="Int. J. Syst. Evol. Microbiol.">
        <title>The Global Catalogue of Microorganisms (GCM) 10K type strain sequencing project: providing services to taxonomists for standard genome sequencing and annotation.</title>
        <authorList>
            <consortium name="The Broad Institute Genomics Platform"/>
            <consortium name="The Broad Institute Genome Sequencing Center for Infectious Disease"/>
            <person name="Wu L."/>
            <person name="Ma J."/>
        </authorList>
    </citation>
    <scope>NUCLEOTIDE SEQUENCE [LARGE SCALE GENOMIC DNA]</scope>
    <source>
        <strain evidence="10 11">JCM 14306</strain>
    </source>
</reference>
<keyword evidence="6" id="KW-0067">ATP-binding</keyword>
<dbReference type="InterPro" id="IPR036597">
    <property type="entry name" value="Fido-like_dom_sf"/>
</dbReference>
<evidence type="ECO:0000256" key="7">
    <source>
        <dbReference type="ARBA" id="ARBA00022989"/>
    </source>
</evidence>
<dbReference type="Gene3D" id="1.10.3290.10">
    <property type="entry name" value="Fido-like domain"/>
    <property type="match status" value="1"/>
</dbReference>
<keyword evidence="11" id="KW-1185">Reference proteome</keyword>
<dbReference type="InterPro" id="IPR040198">
    <property type="entry name" value="Fido_containing"/>
</dbReference>
<keyword evidence="3" id="KW-0677">Repeat</keyword>